<feature type="domain" description="Herpesvirus UL87 C-terminal" evidence="3">
    <location>
        <begin position="199"/>
        <end position="728"/>
    </location>
</feature>
<dbReference type="KEGG" id="vg:80540083"/>
<sequence length="762" mass="84108">MSHGKEERGGGSVAAGLGLEGFSSQLGLFYALACNRSPPPALPEEAALLIKWLDSALGREATFYACRAMRRLLLGVIRMNDGREPPPGLIILSPGTGPGPLGVQSLEHTDAEVWHAGPSGTSGPLPAPRVITYGGCPDSVNASSMFRLIIRYLSHHQFERCYEQFCRVVPRRFLAACGRNFAGMLAHLKRVTKIPPFPSFVGQEARINFHLFSWSTFMLSWPNNATLREIRTRAITNLTRHPGLVDALYHAAPQTPFHTRSGALCRFVTCCNCTLPNISIRQRKAGDRPEDLEIILQDNGGGRPASFQFPSSPRGALLRSVMAAALLPEVSVGGQETPRGQARGPEAQAAAGARPGTDPARRLVALLRREDGAPKDAPLGPFGRPRAPTGEENEDDEEAAPHPDAPSPPLNAGFQACRSVPVGPGFRLLVFNTNRVINTKLVCSEPLVKMRVCNVPRLINNFVARKYVVKETAFTVSLFFTDGVGANLAINVNISGTYLSFLLAMTSLRCFLPVEAIYPAAVSNWNSTLDLHGLENQSLVRENRSGVFWTTNFPSVVSCQDGLNVSWFKAATATISRVHGRTLEQHLIREIAPIVTHRDAKISRIKNRLFTLLELRNRSQIQVPHKRFLEGLLDCASLLRLDPGCINRIASEGLFDFSKRTIAHSKNRHECALLGHRLSANVTKLVVNERKTRLDILGRNANFLTRCKHQGDRRQPPIFLPLLRHISRRLGLGRAPLKREINQLLAQLQKKRVPRRRRNAQV</sequence>
<protein>
    <recommendedName>
        <fullName evidence="3">Herpesvirus UL87 C-terminal domain-containing protein</fullName>
    </recommendedName>
</protein>
<evidence type="ECO:0000256" key="1">
    <source>
        <dbReference type="ARBA" id="ARBA00007679"/>
    </source>
</evidence>
<dbReference type="InterPro" id="IPR004285">
    <property type="entry name" value="Herpes_UL87_C"/>
</dbReference>
<dbReference type="Pfam" id="PF03043">
    <property type="entry name" value="Herpes_UL87"/>
    <property type="match status" value="1"/>
</dbReference>
<evidence type="ECO:0000256" key="2">
    <source>
        <dbReference type="SAM" id="MobiDB-lite"/>
    </source>
</evidence>
<accession>A0A3G1T4I5</accession>
<proteinExistence type="inferred from homology"/>
<evidence type="ECO:0000313" key="5">
    <source>
        <dbReference type="Proteomes" id="UP001142452"/>
    </source>
</evidence>
<keyword evidence="5" id="KW-1185">Reference proteome</keyword>
<comment type="similarity">
    <text evidence="1">Belongs to the herpesviridae UL87 family.</text>
</comment>
<feature type="compositionally biased region" description="Low complexity" evidence="2">
    <location>
        <begin position="339"/>
        <end position="356"/>
    </location>
</feature>
<dbReference type="Proteomes" id="UP001142452">
    <property type="component" value="Segment"/>
</dbReference>
<dbReference type="GeneID" id="80540083"/>
<gene>
    <name evidence="4" type="primary">BcRF1</name>
</gene>
<evidence type="ECO:0000313" key="4">
    <source>
        <dbReference type="EMBL" id="AYA49850.1"/>
    </source>
</evidence>
<evidence type="ECO:0000259" key="3">
    <source>
        <dbReference type="Pfam" id="PF03043"/>
    </source>
</evidence>
<dbReference type="EMBL" id="MG471437">
    <property type="protein sequence ID" value="AYA49850.1"/>
    <property type="molecule type" value="Genomic_DNA"/>
</dbReference>
<feature type="region of interest" description="Disordered" evidence="2">
    <location>
        <begin position="332"/>
        <end position="413"/>
    </location>
</feature>
<organism evidence="4 5">
    <name type="scientific">macacine gammaherpesvirus 13</name>
    <dbReference type="NCBI Taxonomy" id="2341050"/>
    <lineage>
        <taxon>Viruses</taxon>
        <taxon>Duplodnaviria</taxon>
        <taxon>Heunggongvirae</taxon>
        <taxon>Peploviricota</taxon>
        <taxon>Herviviricetes</taxon>
        <taxon>Herpesvirales</taxon>
        <taxon>Orthoherpesviridae</taxon>
        <taxon>Gammaherpesvirinae</taxon>
        <taxon>Lymphocryptovirus</taxon>
        <taxon>Lymphocryptovirus macacinegamma13</taxon>
    </lineage>
</organism>
<name>A0A3G1T4I5_9GAMA</name>
<reference evidence="4" key="1">
    <citation type="journal article" date="2018" name="Med. Microbiol. Immunol.">
        <title>Macaca arctoides gammaherpesvirus 1 (strain herpesvirus Macaca arctoides): virus sequence, phylogeny and characterisation of virus-transformed macaque and rabbit cell lines.</title>
        <authorList>
            <person name="Krumbholz A."/>
            <person name="Roempke J."/>
            <person name="Liehr T."/>
            <person name="Groth M."/>
            <person name="Meerbach A."/>
            <person name="Schacke M."/>
            <person name="Maschkowitz G."/>
            <person name="Fickenscher H."/>
            <person name="Klapper W."/>
            <person name="Sauerbrei A."/>
            <person name="Wutzler P."/>
            <person name="Zell R."/>
        </authorList>
    </citation>
    <scope>NUCLEOTIDE SEQUENCE</scope>
    <source>
        <strain evidence="4">HVMA</strain>
    </source>
</reference>
<dbReference type="RefSeq" id="YP_010801376.1">
    <property type="nucleotide sequence ID" value="NC_076963.1"/>
</dbReference>